<evidence type="ECO:0000313" key="2">
    <source>
        <dbReference type="Proteomes" id="UP001165269"/>
    </source>
</evidence>
<sequence>MIDRLSLTRDQLAALLAHHADVLAAGFRADLSTAIPEDQEGIGRAAGLLDLHAQRLTADEETVAVAELLDSMMTCPVDQPAVEPADQPRLFHLQRDHDVSGVSGTGRVANGVLWPDGTVSLRWIGERPSTVHWDRLADAKHVHGHGGATRIVWAEEQLAALTEADRRFLTFALDQAAEEMSLGDGFTDADQSALDKLRRIANEQP</sequence>
<proteinExistence type="predicted"/>
<protein>
    <submittedName>
        <fullName evidence="1">Uncharacterized protein</fullName>
    </submittedName>
</protein>
<comment type="caution">
    <text evidence="1">The sequence shown here is derived from an EMBL/GenBank/DDBJ whole genome shotgun (WGS) entry which is preliminary data.</text>
</comment>
<organism evidence="1 2">
    <name type="scientific">Streptomyces cylindrosporus</name>
    <dbReference type="NCBI Taxonomy" id="2927583"/>
    <lineage>
        <taxon>Bacteria</taxon>
        <taxon>Bacillati</taxon>
        <taxon>Actinomycetota</taxon>
        <taxon>Actinomycetes</taxon>
        <taxon>Kitasatosporales</taxon>
        <taxon>Streptomycetaceae</taxon>
        <taxon>Streptomyces</taxon>
    </lineage>
</organism>
<reference evidence="1" key="1">
    <citation type="submission" date="2022-03" db="EMBL/GenBank/DDBJ databases">
        <title>Streptomyces 7R015 and 7R016 isolated from Barleria lupulina in Thailand.</title>
        <authorList>
            <person name="Kanchanasin P."/>
            <person name="Phongsopitanun W."/>
            <person name="Tanasupawat S."/>
        </authorList>
    </citation>
    <scope>NUCLEOTIDE SEQUENCE</scope>
    <source>
        <strain evidence="1">7R015</strain>
    </source>
</reference>
<name>A0ABS9Y2J0_9ACTN</name>
<dbReference type="Proteomes" id="UP001165269">
    <property type="component" value="Unassembled WGS sequence"/>
</dbReference>
<dbReference type="EMBL" id="JALDAY010000003">
    <property type="protein sequence ID" value="MCI3271422.1"/>
    <property type="molecule type" value="Genomic_DNA"/>
</dbReference>
<evidence type="ECO:0000313" key="1">
    <source>
        <dbReference type="EMBL" id="MCI3271422.1"/>
    </source>
</evidence>
<accession>A0ABS9Y2J0</accession>
<keyword evidence="2" id="KW-1185">Reference proteome</keyword>
<dbReference type="RefSeq" id="WP_242763976.1">
    <property type="nucleotide sequence ID" value="NZ_JALDAY010000003.1"/>
</dbReference>
<gene>
    <name evidence="1" type="ORF">MQP27_09895</name>
</gene>